<evidence type="ECO:0000256" key="7">
    <source>
        <dbReference type="SAM" id="SignalP"/>
    </source>
</evidence>
<keyword evidence="4 6" id="KW-0472">Membrane</keyword>
<evidence type="ECO:0000313" key="10">
    <source>
        <dbReference type="Proteomes" id="UP001365542"/>
    </source>
</evidence>
<dbReference type="CDD" id="cd02961">
    <property type="entry name" value="PDI_a_family"/>
    <property type="match status" value="1"/>
</dbReference>
<evidence type="ECO:0000256" key="4">
    <source>
        <dbReference type="ARBA" id="ARBA00023136"/>
    </source>
</evidence>
<feature type="chain" id="PRO_5043866570" description="Thioredoxin domain-containing protein" evidence="7">
    <location>
        <begin position="22"/>
        <end position="711"/>
    </location>
</feature>
<reference evidence="9 10" key="1">
    <citation type="submission" date="2019-10" db="EMBL/GenBank/DDBJ databases">
        <authorList>
            <person name="Palmer J.M."/>
        </authorList>
    </citation>
    <scope>NUCLEOTIDE SEQUENCE [LARGE SCALE GENOMIC DNA]</scope>
    <source>
        <strain evidence="9 10">TWF694</strain>
    </source>
</reference>
<evidence type="ECO:0000256" key="5">
    <source>
        <dbReference type="SAM" id="MobiDB-lite"/>
    </source>
</evidence>
<dbReference type="PROSITE" id="PS51352">
    <property type="entry name" value="THIOREDOXIN_2"/>
    <property type="match status" value="2"/>
</dbReference>
<keyword evidence="7" id="KW-0732">Signal</keyword>
<accession>A0AAV9WXF8</accession>
<dbReference type="Pfam" id="PF00085">
    <property type="entry name" value="Thioredoxin"/>
    <property type="match status" value="2"/>
</dbReference>
<evidence type="ECO:0000259" key="8">
    <source>
        <dbReference type="PROSITE" id="PS51352"/>
    </source>
</evidence>
<comment type="subcellular location">
    <subcellularLocation>
        <location evidence="1">Membrane</location>
        <topology evidence="1">Single-pass membrane protein</topology>
    </subcellularLocation>
</comment>
<dbReference type="GO" id="GO:0016020">
    <property type="term" value="C:membrane"/>
    <property type="evidence" value="ECO:0007669"/>
    <property type="project" value="UniProtKB-SubCell"/>
</dbReference>
<feature type="region of interest" description="Disordered" evidence="5">
    <location>
        <begin position="199"/>
        <end position="245"/>
    </location>
</feature>
<evidence type="ECO:0000256" key="1">
    <source>
        <dbReference type="ARBA" id="ARBA00004167"/>
    </source>
</evidence>
<evidence type="ECO:0000256" key="6">
    <source>
        <dbReference type="SAM" id="Phobius"/>
    </source>
</evidence>
<dbReference type="InterPro" id="IPR036249">
    <property type="entry name" value="Thioredoxin-like_sf"/>
</dbReference>
<evidence type="ECO:0000256" key="2">
    <source>
        <dbReference type="ARBA" id="ARBA00022692"/>
    </source>
</evidence>
<keyword evidence="2 6" id="KW-0812">Transmembrane</keyword>
<protein>
    <recommendedName>
        <fullName evidence="8">Thioredoxin domain-containing protein</fullName>
    </recommendedName>
</protein>
<dbReference type="InterPro" id="IPR013766">
    <property type="entry name" value="Thioredoxin_domain"/>
</dbReference>
<organism evidence="9 10">
    <name type="scientific">Orbilia ellipsospora</name>
    <dbReference type="NCBI Taxonomy" id="2528407"/>
    <lineage>
        <taxon>Eukaryota</taxon>
        <taxon>Fungi</taxon>
        <taxon>Dikarya</taxon>
        <taxon>Ascomycota</taxon>
        <taxon>Pezizomycotina</taxon>
        <taxon>Orbiliomycetes</taxon>
        <taxon>Orbiliales</taxon>
        <taxon>Orbiliaceae</taxon>
        <taxon>Orbilia</taxon>
    </lineage>
</organism>
<dbReference type="Gene3D" id="3.40.30.10">
    <property type="entry name" value="Glutaredoxin"/>
    <property type="match status" value="3"/>
</dbReference>
<dbReference type="AlphaFoldDB" id="A0AAV9WXF8"/>
<dbReference type="EMBL" id="JAVHJO010000014">
    <property type="protein sequence ID" value="KAK6529028.1"/>
    <property type="molecule type" value="Genomic_DNA"/>
</dbReference>
<feature type="domain" description="Thioredoxin" evidence="8">
    <location>
        <begin position="226"/>
        <end position="347"/>
    </location>
</feature>
<dbReference type="InterPro" id="IPR052250">
    <property type="entry name" value="PDI_TMX3"/>
</dbReference>
<feature type="signal peptide" evidence="7">
    <location>
        <begin position="1"/>
        <end position="21"/>
    </location>
</feature>
<feature type="transmembrane region" description="Helical" evidence="6">
    <location>
        <begin position="644"/>
        <end position="662"/>
    </location>
</feature>
<dbReference type="Proteomes" id="UP001365542">
    <property type="component" value="Unassembled WGS sequence"/>
</dbReference>
<feature type="domain" description="Thioredoxin" evidence="8">
    <location>
        <begin position="18"/>
        <end position="171"/>
    </location>
</feature>
<proteinExistence type="predicted"/>
<keyword evidence="10" id="KW-1185">Reference proteome</keyword>
<evidence type="ECO:0000256" key="3">
    <source>
        <dbReference type="ARBA" id="ARBA00022989"/>
    </source>
</evidence>
<name>A0AAV9WXF8_9PEZI</name>
<dbReference type="PANTHER" id="PTHR46426">
    <property type="entry name" value="PROTEIN DISULFIDE-ISOMERASE TMX3"/>
    <property type="match status" value="1"/>
</dbReference>
<feature type="region of interest" description="Disordered" evidence="5">
    <location>
        <begin position="510"/>
        <end position="531"/>
    </location>
</feature>
<comment type="caution">
    <text evidence="9">The sequence shown here is derived from an EMBL/GenBank/DDBJ whole genome shotgun (WGS) entry which is preliminary data.</text>
</comment>
<dbReference type="PANTHER" id="PTHR46426:SF1">
    <property type="entry name" value="PROTEIN DISULFIDE-ISOMERASE TMX3"/>
    <property type="match status" value="1"/>
</dbReference>
<sequence>MRWSSLLLFSFSPRILHFASASPAPASAPEVAPDGDTSILDPNVPFLRDLTPDNFDKTTKNGYWFVKHFSPYCRHCVVAAPVWQTLYEFYLKSSPASASSPHPNSPPSFTETYDWHFANVDCAAHGDLCNDHGVSAYPMFGLFKDGKKIDQFKGSKNTIELLSEFMEKHLEEIKPGSRPASIDLPTPPTLEQYNKIMAARKSTPTSETATKKLPLPTPETKAPVKEKPAAPARKGPLPNPKGKSVNLNMADFQSKVLDGSDGWLVKFFAPWCSHCQAMAPAWHSLGIEMEGTLNIGEVNCEIERRLCKDVKVAAYPTILFFQSGERIEYKGLRGLGDLVSWARQAANAGIKEIGDAADFEVIQQKHEVIFLYFYDHATVSEDFDALSRVTMPLIGHAPLYKTNSDHLARKYRITTWPQLVVLRDDRPSYYPALSPADIRDTTKIVEWMRTVWLPTVPELSATNSHEIMNGKTVVLGILDSSKEEKFKAAKLELKEAANIWIGDKQRDEKVERQELRDRKQHKIDEAEDRGDERALKNAKGMPIILPKRKEVGFAWVDGIFWERWLKQTYNIDVKEMGNRVIINEEDEKLYWDENANGDPILPSRTAILDVIKDVVKNPHKMKAKSTVGQIERAFMKAKDSSTSHPILTFLTIIAVLAVAYYVRKGKGKKSYTHHAGLTLNPGKESGWGQGWFGGEKDGYFGGSGGGGGKYD</sequence>
<dbReference type="SUPFAM" id="SSF52833">
    <property type="entry name" value="Thioredoxin-like"/>
    <property type="match status" value="3"/>
</dbReference>
<dbReference type="GO" id="GO:0005783">
    <property type="term" value="C:endoplasmic reticulum"/>
    <property type="evidence" value="ECO:0007669"/>
    <property type="project" value="TreeGrafter"/>
</dbReference>
<gene>
    <name evidence="9" type="ORF">TWF694_004248</name>
</gene>
<evidence type="ECO:0000313" key="9">
    <source>
        <dbReference type="EMBL" id="KAK6529028.1"/>
    </source>
</evidence>
<keyword evidence="3 6" id="KW-1133">Transmembrane helix</keyword>